<evidence type="ECO:0000313" key="15">
    <source>
        <dbReference type="Proteomes" id="UP000054564"/>
    </source>
</evidence>
<feature type="compositionally biased region" description="Basic and acidic residues" evidence="12">
    <location>
        <begin position="70"/>
        <end position="79"/>
    </location>
</feature>
<evidence type="ECO:0000256" key="3">
    <source>
        <dbReference type="ARBA" id="ARBA00023128"/>
    </source>
</evidence>
<dbReference type="CDD" id="cd02869">
    <property type="entry name" value="PseudoU_synth_RluA_like"/>
    <property type="match status" value="1"/>
</dbReference>
<proteinExistence type="inferred from homology"/>
<evidence type="ECO:0000259" key="13">
    <source>
        <dbReference type="Pfam" id="PF00849"/>
    </source>
</evidence>
<accession>A0A0L0VMI0</accession>
<reference evidence="15" key="1">
    <citation type="submission" date="2014-03" db="EMBL/GenBank/DDBJ databases">
        <title>The Genome Sequence of Puccinia striiformis f. sp. tritici PST-78.</title>
        <authorList>
            <consortium name="The Broad Institute Genome Sequencing Platform"/>
            <person name="Cuomo C."/>
            <person name="Hulbert S."/>
            <person name="Chen X."/>
            <person name="Walker B."/>
            <person name="Young S.K."/>
            <person name="Zeng Q."/>
            <person name="Gargeya S."/>
            <person name="Fitzgerald M."/>
            <person name="Haas B."/>
            <person name="Abouelleil A."/>
            <person name="Alvarado L."/>
            <person name="Arachchi H.M."/>
            <person name="Berlin A.M."/>
            <person name="Chapman S.B."/>
            <person name="Goldberg J."/>
            <person name="Griggs A."/>
            <person name="Gujja S."/>
            <person name="Hansen M."/>
            <person name="Howarth C."/>
            <person name="Imamovic A."/>
            <person name="Larimer J."/>
            <person name="McCowan C."/>
            <person name="Montmayeur A."/>
            <person name="Murphy C."/>
            <person name="Neiman D."/>
            <person name="Pearson M."/>
            <person name="Priest M."/>
            <person name="Roberts A."/>
            <person name="Saif S."/>
            <person name="Shea T."/>
            <person name="Sisk P."/>
            <person name="Sykes S."/>
            <person name="Wortman J."/>
            <person name="Nusbaum C."/>
            <person name="Birren B."/>
        </authorList>
    </citation>
    <scope>NUCLEOTIDE SEQUENCE [LARGE SCALE GENOMIC DNA]</scope>
    <source>
        <strain evidence="15">race PST-78</strain>
    </source>
</reference>
<name>A0A0L0VMI0_9BASI</name>
<dbReference type="EMBL" id="AJIL01000036">
    <property type="protein sequence ID" value="KNF00473.1"/>
    <property type="molecule type" value="Genomic_DNA"/>
</dbReference>
<dbReference type="InterPro" id="IPR006145">
    <property type="entry name" value="PsdUridine_synth_RsuA/RluA"/>
</dbReference>
<dbReference type="InterPro" id="IPR050188">
    <property type="entry name" value="RluA_PseudoU_synthase"/>
</dbReference>
<feature type="domain" description="Pseudouridine synthase RsuA/RluA-like" evidence="13">
    <location>
        <begin position="107"/>
        <end position="266"/>
    </location>
</feature>
<sequence length="351" mass="40131">MAARTIQSTIRSALSRSRNTINFKPPPLSSSISSRSTPTPNHQSHHPPHLSELNQPQQIRTRRPRTRTKPKSEEELEAERLEQQELLTSKLEQSFKPPKILFENEKVVVIDKPAGCALQADVGSEPYIRWKLIMRYLQDRRGIQLHIVHRLDKSATGPLILAKSPTASRTLSTQFKNASVKKTYYAAIQFLGDRIGPIQDAKLAGTIECRMRNRNDKMVIAEANRTGLDCKQATTGWELVTATSNHAIVRLRPKTGRKHQLRLHCSRFLAGPIVGDYKYDFRYLSHQSEKAIHDFLNREAPGRILLHCSEIEFKLYRKETPREYTVNVQSPIHDDFRIVCDQLDLSTTAIQ</sequence>
<dbReference type="GO" id="GO:0003723">
    <property type="term" value="F:RNA binding"/>
    <property type="evidence" value="ECO:0007669"/>
    <property type="project" value="InterPro"/>
</dbReference>
<evidence type="ECO:0000256" key="12">
    <source>
        <dbReference type="SAM" id="MobiDB-lite"/>
    </source>
</evidence>
<dbReference type="PANTHER" id="PTHR21600:SF81">
    <property type="entry name" value="21S RRNA PSEUDOURIDINE(2819) SYNTHASE"/>
    <property type="match status" value="1"/>
</dbReference>
<comment type="similarity">
    <text evidence="2">Belongs to the pseudouridine synthase RluA family.</text>
</comment>
<dbReference type="AlphaFoldDB" id="A0A0L0VMI0"/>
<dbReference type="Gene3D" id="3.30.2350.10">
    <property type="entry name" value="Pseudouridine synthase"/>
    <property type="match status" value="1"/>
</dbReference>
<protein>
    <recommendedName>
        <fullName evidence="8">21S rRNA pseudouridine(2819) synthase</fullName>
        <ecNumber evidence="7">5.4.99.43</ecNumber>
    </recommendedName>
    <alternativeName>
        <fullName evidence="10">Pseudouridine synthase 5</fullName>
    </alternativeName>
    <alternativeName>
        <fullName evidence="9">Pseudouridylate synthase PUS5</fullName>
    </alternativeName>
    <alternativeName>
        <fullName evidence="11">Uracil hydrolyase PUS5</fullName>
    </alternativeName>
</protein>
<evidence type="ECO:0000256" key="7">
    <source>
        <dbReference type="ARBA" id="ARBA00038947"/>
    </source>
</evidence>
<feature type="region of interest" description="Disordered" evidence="12">
    <location>
        <begin position="1"/>
        <end position="79"/>
    </location>
</feature>
<evidence type="ECO:0000256" key="10">
    <source>
        <dbReference type="ARBA" id="ARBA00041978"/>
    </source>
</evidence>
<comment type="caution">
    <text evidence="14">The sequence shown here is derived from an EMBL/GenBank/DDBJ whole genome shotgun (WGS) entry which is preliminary data.</text>
</comment>
<dbReference type="GO" id="GO:0160143">
    <property type="term" value="F:21S rRNA pseudouridine(2819) synthase activity"/>
    <property type="evidence" value="ECO:0007669"/>
    <property type="project" value="UniProtKB-EC"/>
</dbReference>
<keyword evidence="3" id="KW-0496">Mitochondrion</keyword>
<dbReference type="GO" id="GO:0000455">
    <property type="term" value="P:enzyme-directed rRNA pseudouridine synthesis"/>
    <property type="evidence" value="ECO:0007669"/>
    <property type="project" value="TreeGrafter"/>
</dbReference>
<dbReference type="Pfam" id="PF00849">
    <property type="entry name" value="PseudoU_synth_2"/>
    <property type="match status" value="1"/>
</dbReference>
<evidence type="ECO:0000256" key="6">
    <source>
        <dbReference type="ARBA" id="ARBA00037513"/>
    </source>
</evidence>
<evidence type="ECO:0000256" key="2">
    <source>
        <dbReference type="ARBA" id="ARBA00010876"/>
    </source>
</evidence>
<comment type="subcellular location">
    <subcellularLocation>
        <location evidence="1">Mitochondrion</location>
    </subcellularLocation>
</comment>
<feature type="compositionally biased region" description="Polar residues" evidence="12">
    <location>
        <begin position="1"/>
        <end position="22"/>
    </location>
</feature>
<comment type="function">
    <text evidence="6">Pseudouridylate synthase responsible for the pseudouridine-2819 formation in mitochondrial 21S rRNA. May modulate the efficiency or the fidelity of the mitochondrial translation machinery.</text>
</comment>
<keyword evidence="15" id="KW-1185">Reference proteome</keyword>
<dbReference type="EC" id="5.4.99.43" evidence="7"/>
<evidence type="ECO:0000256" key="8">
    <source>
        <dbReference type="ARBA" id="ARBA00040626"/>
    </source>
</evidence>
<dbReference type="InterPro" id="IPR020103">
    <property type="entry name" value="PsdUridine_synth_cat_dom_sf"/>
</dbReference>
<dbReference type="GO" id="GO:0005739">
    <property type="term" value="C:mitochondrion"/>
    <property type="evidence" value="ECO:0007669"/>
    <property type="project" value="UniProtKB-SubCell"/>
</dbReference>
<dbReference type="PANTHER" id="PTHR21600">
    <property type="entry name" value="MITOCHONDRIAL RNA PSEUDOURIDINE SYNTHASE"/>
    <property type="match status" value="1"/>
</dbReference>
<keyword evidence="4" id="KW-0413">Isomerase</keyword>
<dbReference type="Proteomes" id="UP000054564">
    <property type="component" value="Unassembled WGS sequence"/>
</dbReference>
<feature type="compositionally biased region" description="Basic residues" evidence="12">
    <location>
        <begin position="60"/>
        <end position="69"/>
    </location>
</feature>
<organism evidence="14 15">
    <name type="scientific">Puccinia striiformis f. sp. tritici PST-78</name>
    <dbReference type="NCBI Taxonomy" id="1165861"/>
    <lineage>
        <taxon>Eukaryota</taxon>
        <taxon>Fungi</taxon>
        <taxon>Dikarya</taxon>
        <taxon>Basidiomycota</taxon>
        <taxon>Pucciniomycotina</taxon>
        <taxon>Pucciniomycetes</taxon>
        <taxon>Pucciniales</taxon>
        <taxon>Pucciniaceae</taxon>
        <taxon>Puccinia</taxon>
    </lineage>
</organism>
<dbReference type="STRING" id="1165861.A0A0L0VMI0"/>
<evidence type="ECO:0000256" key="5">
    <source>
        <dbReference type="ARBA" id="ARBA00036927"/>
    </source>
</evidence>
<evidence type="ECO:0000256" key="4">
    <source>
        <dbReference type="ARBA" id="ARBA00023235"/>
    </source>
</evidence>
<dbReference type="SUPFAM" id="SSF55120">
    <property type="entry name" value="Pseudouridine synthase"/>
    <property type="match status" value="1"/>
</dbReference>
<evidence type="ECO:0000256" key="1">
    <source>
        <dbReference type="ARBA" id="ARBA00004173"/>
    </source>
</evidence>
<evidence type="ECO:0000313" key="14">
    <source>
        <dbReference type="EMBL" id="KNF00473.1"/>
    </source>
</evidence>
<gene>
    <name evidence="14" type="ORF">PSTG_06165</name>
</gene>
<dbReference type="OrthoDB" id="428658at2759"/>
<evidence type="ECO:0000256" key="9">
    <source>
        <dbReference type="ARBA" id="ARBA00041561"/>
    </source>
</evidence>
<comment type="catalytic activity">
    <reaction evidence="5">
        <text>uridine(2819) in 21S rRNA = pseudouridine(2819) in 21S rRNA</text>
        <dbReference type="Rhea" id="RHEA:42556"/>
        <dbReference type="Rhea" id="RHEA-COMP:10113"/>
        <dbReference type="Rhea" id="RHEA-COMP:10114"/>
        <dbReference type="ChEBI" id="CHEBI:65314"/>
        <dbReference type="ChEBI" id="CHEBI:65315"/>
        <dbReference type="EC" id="5.4.99.43"/>
    </reaction>
</comment>
<feature type="compositionally biased region" description="Low complexity" evidence="12">
    <location>
        <begin position="29"/>
        <end position="40"/>
    </location>
</feature>
<evidence type="ECO:0000256" key="11">
    <source>
        <dbReference type="ARBA" id="ARBA00042700"/>
    </source>
</evidence>